<accession>A0AAP2GU02</accession>
<sequence>MDEQWINGFREKLDQHYTWPSLYIFKFIVPKGKEEDLKQLFPLHTPTEKASKQGNYTSITMQMMMPSSDAVIDVYIKASQIEGIVAL</sequence>
<organism evidence="1 2">
    <name type="scientific">Dawidia cretensis</name>
    <dbReference type="NCBI Taxonomy" id="2782350"/>
    <lineage>
        <taxon>Bacteria</taxon>
        <taxon>Pseudomonadati</taxon>
        <taxon>Bacteroidota</taxon>
        <taxon>Cytophagia</taxon>
        <taxon>Cytophagales</taxon>
        <taxon>Chryseotaleaceae</taxon>
        <taxon>Dawidia</taxon>
    </lineage>
</organism>
<comment type="caution">
    <text evidence="1">The sequence shown here is derived from an EMBL/GenBank/DDBJ whole genome shotgun (WGS) entry which is preliminary data.</text>
</comment>
<dbReference type="InterPro" id="IPR027471">
    <property type="entry name" value="YbeD-like_sf"/>
</dbReference>
<evidence type="ECO:0000313" key="1">
    <source>
        <dbReference type="EMBL" id="MBT1708150.1"/>
    </source>
</evidence>
<dbReference type="EMBL" id="JAHESE010000005">
    <property type="protein sequence ID" value="MBT1708150.1"/>
    <property type="molecule type" value="Genomic_DNA"/>
</dbReference>
<evidence type="ECO:0000313" key="2">
    <source>
        <dbReference type="Proteomes" id="UP001319080"/>
    </source>
</evidence>
<protein>
    <submittedName>
        <fullName evidence="1">DUF493 family protein</fullName>
    </submittedName>
</protein>
<gene>
    <name evidence="1" type="ORF">KK062_07945</name>
</gene>
<dbReference type="Proteomes" id="UP001319080">
    <property type="component" value="Unassembled WGS sequence"/>
</dbReference>
<name>A0AAP2GU02_9BACT</name>
<dbReference type="RefSeq" id="WP_254083740.1">
    <property type="nucleotide sequence ID" value="NZ_JAHESE010000005.1"/>
</dbReference>
<dbReference type="AlphaFoldDB" id="A0AAP2GU02"/>
<reference evidence="1 2" key="1">
    <citation type="submission" date="2021-05" db="EMBL/GenBank/DDBJ databases">
        <title>A Polyphasic approach of four new species of the genus Ohtaekwangia: Ohtaekwangia histidinii sp. nov., Ohtaekwangia cretensis sp. nov., Ohtaekwangia indiensis sp. nov., Ohtaekwangia reichenbachii sp. nov. from diverse environment.</title>
        <authorList>
            <person name="Octaviana S."/>
        </authorList>
    </citation>
    <scope>NUCLEOTIDE SEQUENCE [LARGE SCALE GENOMIC DNA]</scope>
    <source>
        <strain evidence="1 2">PWU5</strain>
    </source>
</reference>
<dbReference type="SUPFAM" id="SSF117991">
    <property type="entry name" value="YbeD/HP0495-like"/>
    <property type="match status" value="1"/>
</dbReference>
<keyword evidence="2" id="KW-1185">Reference proteome</keyword>
<dbReference type="Gene3D" id="3.30.70.260">
    <property type="match status" value="1"/>
</dbReference>
<proteinExistence type="predicted"/>